<dbReference type="Proteomes" id="UP000001746">
    <property type="component" value="Chromosome"/>
</dbReference>
<feature type="transmembrane region" description="Helical" evidence="1">
    <location>
        <begin position="9"/>
        <end position="26"/>
    </location>
</feature>
<dbReference type="KEGG" id="hmu:Hmuk_1256"/>
<feature type="transmembrane region" description="Helical" evidence="1">
    <location>
        <begin position="32"/>
        <end position="50"/>
    </location>
</feature>
<evidence type="ECO:0000313" key="3">
    <source>
        <dbReference type="Proteomes" id="UP000001746"/>
    </source>
</evidence>
<accession>C7P2Q5</accession>
<proteinExistence type="predicted"/>
<keyword evidence="1" id="KW-0472">Membrane</keyword>
<keyword evidence="1" id="KW-0812">Transmembrane</keyword>
<name>C7P2Q5_HALMD</name>
<evidence type="ECO:0000313" key="2">
    <source>
        <dbReference type="EMBL" id="ACV47377.1"/>
    </source>
</evidence>
<dbReference type="EMBL" id="CP001688">
    <property type="protein sequence ID" value="ACV47377.1"/>
    <property type="molecule type" value="Genomic_DNA"/>
</dbReference>
<keyword evidence="3" id="KW-1185">Reference proteome</keyword>
<protein>
    <submittedName>
        <fullName evidence="2">Uncharacterized protein</fullName>
    </submittedName>
</protein>
<dbReference type="STRING" id="485914.Hmuk_1256"/>
<dbReference type="HOGENOM" id="CLU_3038946_0_0_2"/>
<sequence length="54" mass="6289">MYAMNSEKILIIVGLGFFVVGLASLYEPKLDMALSMGYFVLSFYAFFKYVRYNR</sequence>
<gene>
    <name evidence="2" type="ordered locus">Hmuk_1256</name>
</gene>
<evidence type="ECO:0000256" key="1">
    <source>
        <dbReference type="SAM" id="Phobius"/>
    </source>
</evidence>
<reference evidence="2 3" key="1">
    <citation type="journal article" date="2009" name="Stand. Genomic Sci.">
        <title>Complete genome sequence of Halomicrobium mukohataei type strain (arg-2).</title>
        <authorList>
            <person name="Tindall B.J."/>
            <person name="Schneider S."/>
            <person name="Lapidus A."/>
            <person name="Copeland A."/>
            <person name="Glavina Del Rio T."/>
            <person name="Nolan M."/>
            <person name="Lucas S."/>
            <person name="Chen F."/>
            <person name="Tice H."/>
            <person name="Cheng J.F."/>
            <person name="Saunders E."/>
            <person name="Bruce D."/>
            <person name="Goodwin L."/>
            <person name="Pitluck S."/>
            <person name="Mikhailova N."/>
            <person name="Pati A."/>
            <person name="Ivanova N."/>
            <person name="Mavrommatis K."/>
            <person name="Chen A."/>
            <person name="Palaniappan K."/>
            <person name="Chain P."/>
            <person name="Land M."/>
            <person name="Hauser L."/>
            <person name="Chang Y.J."/>
            <person name="Jeffries C.D."/>
            <person name="Brettin T."/>
            <person name="Han C."/>
            <person name="Rohde M."/>
            <person name="Goker M."/>
            <person name="Bristow J."/>
            <person name="Eisen J.A."/>
            <person name="Markowitz V."/>
            <person name="Hugenholtz P."/>
            <person name="Klenk H.P."/>
            <person name="Kyrpides N.C."/>
            <person name="Detter J.C."/>
        </authorList>
    </citation>
    <scope>NUCLEOTIDE SEQUENCE [LARGE SCALE GENOMIC DNA]</scope>
    <source>
        <strain evidence="3">ATCC 700874 / DSM 12286 / JCM 9738 / NCIMB 13541</strain>
    </source>
</reference>
<dbReference type="AlphaFoldDB" id="C7P2Q5"/>
<organism evidence="2 3">
    <name type="scientific">Halomicrobium mukohataei (strain ATCC 700874 / DSM 12286 / JCM 9738 / NCIMB 13541)</name>
    <name type="common">Haloarcula mukohataei</name>
    <dbReference type="NCBI Taxonomy" id="485914"/>
    <lineage>
        <taxon>Archaea</taxon>
        <taxon>Methanobacteriati</taxon>
        <taxon>Methanobacteriota</taxon>
        <taxon>Stenosarchaea group</taxon>
        <taxon>Halobacteria</taxon>
        <taxon>Halobacteriales</taxon>
        <taxon>Haloarculaceae</taxon>
        <taxon>Halomicrobium</taxon>
    </lineage>
</organism>
<keyword evidence="1" id="KW-1133">Transmembrane helix</keyword>